<protein>
    <submittedName>
        <fullName evidence="1">Uncharacterized protein</fullName>
    </submittedName>
</protein>
<reference evidence="1" key="1">
    <citation type="journal article" date="2015" name="Genome Biol. Evol.">
        <title>Organellar Genomes of White Spruce (Picea glauca): Assembly and Annotation.</title>
        <authorList>
            <person name="Jackman S.D."/>
            <person name="Warren R.L."/>
            <person name="Gibb E.A."/>
            <person name="Vandervalk B.P."/>
            <person name="Mohamadi H."/>
            <person name="Chu J."/>
            <person name="Raymond A."/>
            <person name="Pleasance S."/>
            <person name="Coope R."/>
            <person name="Wildung M.R."/>
            <person name="Ritland C.E."/>
            <person name="Bousquet J."/>
            <person name="Jones S.J."/>
            <person name="Bohlmann J."/>
            <person name="Birol I."/>
        </authorList>
    </citation>
    <scope>NUCLEOTIDE SEQUENCE [LARGE SCALE GENOMIC DNA]</scope>
    <source>
        <tissue evidence="1">Flushing bud</tissue>
    </source>
</reference>
<comment type="caution">
    <text evidence="1">The sequence shown here is derived from an EMBL/GenBank/DDBJ whole genome shotgun (WGS) entry which is preliminary data.</text>
</comment>
<evidence type="ECO:0000313" key="1">
    <source>
        <dbReference type="EMBL" id="KUM45532.1"/>
    </source>
</evidence>
<dbReference type="EMBL" id="LKAM01000018">
    <property type="protein sequence ID" value="KUM45532.1"/>
    <property type="molecule type" value="Genomic_DNA"/>
</dbReference>
<geneLocation type="mitochondrion" evidence="1"/>
<sequence>MVTQWRVTRYYYDTIEGVQTRWMMRTRHMMRWLLEDEVTRGGISTATARYPGAHRKLPQSRDTGWFI</sequence>
<name>A0A117NFN3_PICGL</name>
<accession>A0A117NFN3</accession>
<organism evidence="1">
    <name type="scientific">Picea glauca</name>
    <name type="common">White spruce</name>
    <name type="synonym">Pinus glauca</name>
    <dbReference type="NCBI Taxonomy" id="3330"/>
    <lineage>
        <taxon>Eukaryota</taxon>
        <taxon>Viridiplantae</taxon>
        <taxon>Streptophyta</taxon>
        <taxon>Embryophyta</taxon>
        <taxon>Tracheophyta</taxon>
        <taxon>Spermatophyta</taxon>
        <taxon>Pinopsida</taxon>
        <taxon>Pinidae</taxon>
        <taxon>Conifers I</taxon>
        <taxon>Pinales</taxon>
        <taxon>Pinaceae</taxon>
        <taxon>Picea</taxon>
    </lineage>
</organism>
<dbReference type="AlphaFoldDB" id="A0A117NFN3"/>
<gene>
    <name evidence="1" type="ORF">ABT39_MTgene2634</name>
</gene>
<proteinExistence type="predicted"/>
<keyword evidence="1" id="KW-0496">Mitochondrion</keyword>